<sequence>MPTRINDFTTLFNALWYRDFPVVLGHIEVAKRADWTTHIASTVRQVSSLMGLFSCFESGGRTDAEIKFANKNVWAKLEWEWDEPKEQRVEELVKLARASSGADVSVFIGYSQVGSHQTNLEQIRSAWAYVDKPLVVLLITFECEGEWRFFDKLQTYSCTRDVLTLIREQPALPWSVANSRWAACISANGVPV</sequence>
<evidence type="ECO:0008006" key="3">
    <source>
        <dbReference type="Google" id="ProtNLM"/>
    </source>
</evidence>
<comment type="caution">
    <text evidence="1">The sequence shown here is derived from an EMBL/GenBank/DDBJ whole genome shotgun (WGS) entry which is preliminary data.</text>
</comment>
<name>A0ABT0F8H5_9PSED</name>
<reference evidence="1 2" key="1">
    <citation type="submission" date="2022-02" db="EMBL/GenBank/DDBJ databases">
        <title>Comparative genomics of the first Antarctic Pseudomonas spp. capable of biotransforming 2,4,6-Trinitrotoluene.</title>
        <authorList>
            <person name="Cabrera M.A."/>
            <person name="Marquez S.L."/>
            <person name="Perez-Donoso J.M."/>
        </authorList>
    </citation>
    <scope>NUCLEOTIDE SEQUENCE [LARGE SCALE GENOMIC DNA]</scope>
    <source>
        <strain evidence="1 2">TNT19</strain>
    </source>
</reference>
<accession>A0ABT0F8H5</accession>
<evidence type="ECO:0000313" key="2">
    <source>
        <dbReference type="Proteomes" id="UP001299876"/>
    </source>
</evidence>
<keyword evidence="2" id="KW-1185">Reference proteome</keyword>
<gene>
    <name evidence="1" type="ORF">L9059_29885</name>
</gene>
<proteinExistence type="predicted"/>
<dbReference type="Proteomes" id="UP001299876">
    <property type="component" value="Unassembled WGS sequence"/>
</dbReference>
<dbReference type="EMBL" id="JAKNRW010000065">
    <property type="protein sequence ID" value="MCK1794316.1"/>
    <property type="molecule type" value="Genomic_DNA"/>
</dbReference>
<protein>
    <recommendedName>
        <fullName evidence="3">TIR domain-containing protein</fullName>
    </recommendedName>
</protein>
<organism evidence="1 2">
    <name type="scientific">Pseudomonas violetae</name>
    <dbReference type="NCBI Taxonomy" id="2915813"/>
    <lineage>
        <taxon>Bacteria</taxon>
        <taxon>Pseudomonadati</taxon>
        <taxon>Pseudomonadota</taxon>
        <taxon>Gammaproteobacteria</taxon>
        <taxon>Pseudomonadales</taxon>
        <taxon>Pseudomonadaceae</taxon>
        <taxon>Pseudomonas</taxon>
    </lineage>
</organism>
<evidence type="ECO:0000313" key="1">
    <source>
        <dbReference type="EMBL" id="MCK1794316.1"/>
    </source>
</evidence>
<dbReference type="RefSeq" id="WP_247295435.1">
    <property type="nucleotide sequence ID" value="NZ_JAKNRW010000065.1"/>
</dbReference>